<dbReference type="EMBL" id="DXFB01000041">
    <property type="protein sequence ID" value="HIX44907.1"/>
    <property type="molecule type" value="Genomic_DNA"/>
</dbReference>
<dbReference type="Gene3D" id="2.60.120.200">
    <property type="match status" value="1"/>
</dbReference>
<dbReference type="NCBIfam" id="NF038128">
    <property type="entry name" value="choice_anch_J"/>
    <property type="match status" value="1"/>
</dbReference>
<sequence length="319" mass="35252">VITDDIESYESFIIDNVGTWTMVDVDGEMTGISSNTGIYPNIAAPMAFQVFNPADADIDMETYELTWGPYSGNQYLFGMYNEDRQVPNDDWLISATVAGGSEVSFYAKSVTVGYALATVEFLYSTTTAEPESFRLLDSMTIPATWSRYDYRLPQDARYFAIRHTTLGGLGLMIDDITYQPTTGTPVIEEPVGYNVYRDGVKLTDTPVEEAAYDDVVPVEAEYSYQVTAVYPTGESYYSEPLVVRVSSSVASLVTSDGMVYGCNGYIKVSLPQAGLLSVYAADGTTLVNRWQPAGIDTLSMPRGLYIVRLDNQVWKVIVR</sequence>
<name>A0A9D1VQT5_9BACT</name>
<reference evidence="1" key="1">
    <citation type="journal article" date="2021" name="PeerJ">
        <title>Extensive microbial diversity within the chicken gut microbiome revealed by metagenomics and culture.</title>
        <authorList>
            <person name="Gilroy R."/>
            <person name="Ravi A."/>
            <person name="Getino M."/>
            <person name="Pursley I."/>
            <person name="Horton D.L."/>
            <person name="Alikhan N.F."/>
            <person name="Baker D."/>
            <person name="Gharbi K."/>
            <person name="Hall N."/>
            <person name="Watson M."/>
            <person name="Adriaenssens E.M."/>
            <person name="Foster-Nyarko E."/>
            <person name="Jarju S."/>
            <person name="Secka A."/>
            <person name="Antonio M."/>
            <person name="Oren A."/>
            <person name="Chaudhuri R.R."/>
            <person name="La Ragione R."/>
            <person name="Hildebrand F."/>
            <person name="Pallen M.J."/>
        </authorList>
    </citation>
    <scope>NUCLEOTIDE SEQUENCE</scope>
    <source>
        <strain evidence="1">ChiHjej12B11-16260</strain>
    </source>
</reference>
<dbReference type="Proteomes" id="UP000824246">
    <property type="component" value="Unassembled WGS sequence"/>
</dbReference>
<dbReference type="InterPro" id="IPR013783">
    <property type="entry name" value="Ig-like_fold"/>
</dbReference>
<evidence type="ECO:0000313" key="1">
    <source>
        <dbReference type="EMBL" id="HIX44907.1"/>
    </source>
</evidence>
<feature type="non-terminal residue" evidence="1">
    <location>
        <position position="1"/>
    </location>
</feature>
<protein>
    <submittedName>
        <fullName evidence="1">Choice-of-anchor J domain-containing protein</fullName>
    </submittedName>
</protein>
<proteinExistence type="predicted"/>
<evidence type="ECO:0000313" key="2">
    <source>
        <dbReference type="Proteomes" id="UP000824246"/>
    </source>
</evidence>
<gene>
    <name evidence="1" type="ORF">H9982_01665</name>
</gene>
<comment type="caution">
    <text evidence="1">The sequence shown here is derived from an EMBL/GenBank/DDBJ whole genome shotgun (WGS) entry which is preliminary data.</text>
</comment>
<dbReference type="Gene3D" id="2.60.40.10">
    <property type="entry name" value="Immunoglobulins"/>
    <property type="match status" value="1"/>
</dbReference>
<dbReference type="AlphaFoldDB" id="A0A9D1VQT5"/>
<organism evidence="1 2">
    <name type="scientific">Candidatus Barnesiella excrementipullorum</name>
    <dbReference type="NCBI Taxonomy" id="2838479"/>
    <lineage>
        <taxon>Bacteria</taxon>
        <taxon>Pseudomonadati</taxon>
        <taxon>Bacteroidota</taxon>
        <taxon>Bacteroidia</taxon>
        <taxon>Bacteroidales</taxon>
        <taxon>Barnesiellaceae</taxon>
        <taxon>Barnesiella</taxon>
    </lineage>
</organism>
<accession>A0A9D1VQT5</accession>
<reference evidence="1" key="2">
    <citation type="submission" date="2021-04" db="EMBL/GenBank/DDBJ databases">
        <authorList>
            <person name="Gilroy R."/>
        </authorList>
    </citation>
    <scope>NUCLEOTIDE SEQUENCE</scope>
    <source>
        <strain evidence="1">ChiHjej12B11-16260</strain>
    </source>
</reference>